<keyword evidence="1" id="KW-0472">Membrane</keyword>
<dbReference type="InterPro" id="IPR007921">
    <property type="entry name" value="CHAP_dom"/>
</dbReference>
<dbReference type="PROSITE" id="PS50911">
    <property type="entry name" value="CHAP"/>
    <property type="match status" value="1"/>
</dbReference>
<dbReference type="Gene3D" id="3.90.1720.10">
    <property type="entry name" value="endopeptidase domain like (from Nostoc punctiforme)"/>
    <property type="match status" value="1"/>
</dbReference>
<name>A0ABY2JHN2_9MICO</name>
<dbReference type="Pfam" id="PF04122">
    <property type="entry name" value="CW_binding_2"/>
    <property type="match status" value="3"/>
</dbReference>
<sequence>MREPGRGSICWSHFLGTQMEIHAGLDTPSRPRRRIRLRRAVTALLTALSLAASALVFAPAAYAGTDDYPAQWRNIPIDTVFDTWRMYNRECTSFVAFRLSSRNGFEMPFYNDASGWGADARARGYTVDTNPTVGAVAWWSYGHLAWVEAVNKDGTIVTEEYNWRVDGVPDGAYHRRTIAATAPTGYIHFKDAGSPLSEGVFVLHGGHVYRIVGGAPVYVSDWAVFGGPQPLITLSDGQWAKLPQHPADGTFVLSKPSGEVYRIAGGAPIYVSTWATHGGQQPTVAIGGDTIRNAGAPDAAGRWSHLRRYPADGTFITAKPSGQVYRVNGGAPSPVTDWASVGGVQSSVTIGDDDIQQAGTVDPASRWSHLRARLSGSDRFAASAAISAANFGPGAPVVYIASGTNFPDALSGAPVAAKNGAPVLLVQPDGIPAVIQAELSRLKPARIVVLGGESSVGAVVAEQLSTFTSSRDVTRLFGPDRFAASAAISAASFAPGVPVVYVASGLSFPDALSGAPVAAQAGAPVLLVRPDAIPTEIQAELTRLRPSRIVLLGGETSVDPNVAAQLALLAPGGATRLHGPDRFAASAAISAATFAPGIPVVYLANGYTFPDALSGAPVAAKNGAPVLLVQADSIPAVIQAELDRLRPTRIIVLGGENSVSSAMLP</sequence>
<protein>
    <submittedName>
        <fullName evidence="3">CHAP domain-containing protein</fullName>
    </submittedName>
</protein>
<dbReference type="Proteomes" id="UP000297851">
    <property type="component" value="Unassembled WGS sequence"/>
</dbReference>
<keyword evidence="1" id="KW-1133">Transmembrane helix</keyword>
<dbReference type="InterPro" id="IPR051922">
    <property type="entry name" value="Bact_Sporulation_Assoc"/>
</dbReference>
<dbReference type="Pfam" id="PF05257">
    <property type="entry name" value="CHAP"/>
    <property type="match status" value="1"/>
</dbReference>
<keyword evidence="4" id="KW-1185">Reference proteome</keyword>
<feature type="transmembrane region" description="Helical" evidence="1">
    <location>
        <begin position="40"/>
        <end position="62"/>
    </location>
</feature>
<dbReference type="InterPro" id="IPR038765">
    <property type="entry name" value="Papain-like_cys_pep_sf"/>
</dbReference>
<evidence type="ECO:0000313" key="3">
    <source>
        <dbReference type="EMBL" id="TFD06104.1"/>
    </source>
</evidence>
<evidence type="ECO:0000256" key="1">
    <source>
        <dbReference type="SAM" id="Phobius"/>
    </source>
</evidence>
<comment type="caution">
    <text evidence="3">The sequence shown here is derived from an EMBL/GenBank/DDBJ whole genome shotgun (WGS) entry which is preliminary data.</text>
</comment>
<dbReference type="PANTHER" id="PTHR30032:SF8">
    <property type="entry name" value="GERMINATION-SPECIFIC N-ACETYLMURAMOYL-L-ALANINE AMIDASE"/>
    <property type="match status" value="1"/>
</dbReference>
<keyword evidence="1" id="KW-0812">Transmembrane</keyword>
<proteinExistence type="predicted"/>
<reference evidence="3 4" key="1">
    <citation type="submission" date="2019-03" db="EMBL/GenBank/DDBJ databases">
        <title>Genomics of glacier-inhabiting Cryobacterium strains.</title>
        <authorList>
            <person name="Liu Q."/>
            <person name="Xin Y.-H."/>
        </authorList>
    </citation>
    <scope>NUCLEOTIDE SEQUENCE [LARGE SCALE GENOMIC DNA]</scope>
    <source>
        <strain evidence="3 4">TMT2-16</strain>
    </source>
</reference>
<accession>A0ABY2JHN2</accession>
<dbReference type="InterPro" id="IPR007253">
    <property type="entry name" value="Cell_wall-bd_2"/>
</dbReference>
<evidence type="ECO:0000259" key="2">
    <source>
        <dbReference type="PROSITE" id="PS50911"/>
    </source>
</evidence>
<dbReference type="PANTHER" id="PTHR30032">
    <property type="entry name" value="N-ACETYLMURAMOYL-L-ALANINE AMIDASE-RELATED"/>
    <property type="match status" value="1"/>
</dbReference>
<feature type="domain" description="Peptidase C51" evidence="2">
    <location>
        <begin position="66"/>
        <end position="188"/>
    </location>
</feature>
<evidence type="ECO:0000313" key="4">
    <source>
        <dbReference type="Proteomes" id="UP000297851"/>
    </source>
</evidence>
<dbReference type="SUPFAM" id="SSF54001">
    <property type="entry name" value="Cysteine proteinases"/>
    <property type="match status" value="1"/>
</dbReference>
<dbReference type="EMBL" id="SOGO01000010">
    <property type="protein sequence ID" value="TFD06104.1"/>
    <property type="molecule type" value="Genomic_DNA"/>
</dbReference>
<organism evidence="3 4">
    <name type="scientific">Cryobacterium sandaracinum</name>
    <dbReference type="NCBI Taxonomy" id="1259247"/>
    <lineage>
        <taxon>Bacteria</taxon>
        <taxon>Bacillati</taxon>
        <taxon>Actinomycetota</taxon>
        <taxon>Actinomycetes</taxon>
        <taxon>Micrococcales</taxon>
        <taxon>Microbacteriaceae</taxon>
        <taxon>Cryobacterium</taxon>
    </lineage>
</organism>
<gene>
    <name evidence="3" type="ORF">E3T25_03230</name>
</gene>